<keyword evidence="3" id="KW-1185">Reference proteome</keyword>
<evidence type="ECO:0000313" key="3">
    <source>
        <dbReference type="Proteomes" id="UP001628179"/>
    </source>
</evidence>
<proteinExistence type="predicted"/>
<protein>
    <submittedName>
        <fullName evidence="2">Uncharacterized protein</fullName>
    </submittedName>
</protein>
<organism evidence="2 3">
    <name type="scientific">Madurella fahalii</name>
    <dbReference type="NCBI Taxonomy" id="1157608"/>
    <lineage>
        <taxon>Eukaryota</taxon>
        <taxon>Fungi</taxon>
        <taxon>Dikarya</taxon>
        <taxon>Ascomycota</taxon>
        <taxon>Pezizomycotina</taxon>
        <taxon>Sordariomycetes</taxon>
        <taxon>Sordariomycetidae</taxon>
        <taxon>Sordariales</taxon>
        <taxon>Sordariales incertae sedis</taxon>
        <taxon>Madurella</taxon>
    </lineage>
</organism>
<feature type="region of interest" description="Disordered" evidence="1">
    <location>
        <begin position="16"/>
        <end position="107"/>
    </location>
</feature>
<evidence type="ECO:0000256" key="1">
    <source>
        <dbReference type="SAM" id="MobiDB-lite"/>
    </source>
</evidence>
<name>A0ABQ0GLE9_9PEZI</name>
<dbReference type="GeneID" id="98179491"/>
<accession>A0ABQ0GLE9</accession>
<sequence>MAGCLGLFCFAKKKEKTDNATGINEKPSRNAPPPDATMPAPAGSPTLEPDAPPAYSRYSGRTVPTLTTLAEEGTKSKDEVTGNSDEAERRRQAEREEQERRDFFQML</sequence>
<dbReference type="RefSeq" id="XP_070920269.1">
    <property type="nucleotide sequence ID" value="XM_071064168.1"/>
</dbReference>
<evidence type="ECO:0000313" key="2">
    <source>
        <dbReference type="EMBL" id="GAB1318539.1"/>
    </source>
</evidence>
<dbReference type="EMBL" id="BAAFSV010000005">
    <property type="protein sequence ID" value="GAB1318539.1"/>
    <property type="molecule type" value="Genomic_DNA"/>
</dbReference>
<comment type="caution">
    <text evidence="2">The sequence shown here is derived from an EMBL/GenBank/DDBJ whole genome shotgun (WGS) entry which is preliminary data.</text>
</comment>
<feature type="compositionally biased region" description="Basic and acidic residues" evidence="1">
    <location>
        <begin position="72"/>
        <end position="107"/>
    </location>
</feature>
<gene>
    <name evidence="2" type="ORF">MFIFM68171_08749</name>
</gene>
<reference evidence="2 3" key="1">
    <citation type="submission" date="2024-09" db="EMBL/GenBank/DDBJ databases">
        <title>Itraconazole resistance in Madurella fahalii resulting from another homologue of gene encoding cytochrome P450 14-alpha sterol demethylase (CYP51).</title>
        <authorList>
            <person name="Yoshioka I."/>
            <person name="Fahal A.H."/>
            <person name="Kaneko S."/>
            <person name="Yaguchi T."/>
        </authorList>
    </citation>
    <scope>NUCLEOTIDE SEQUENCE [LARGE SCALE GENOMIC DNA]</scope>
    <source>
        <strain evidence="2 3">IFM 68171</strain>
    </source>
</reference>
<dbReference type="Proteomes" id="UP001628179">
    <property type="component" value="Unassembled WGS sequence"/>
</dbReference>